<dbReference type="InParanoid" id="T1HFU9"/>
<feature type="compositionally biased region" description="Basic and acidic residues" evidence="3">
    <location>
        <begin position="142"/>
        <end position="158"/>
    </location>
</feature>
<organism evidence="4 5">
    <name type="scientific">Rhodnius prolixus</name>
    <name type="common">Triatomid bug</name>
    <dbReference type="NCBI Taxonomy" id="13249"/>
    <lineage>
        <taxon>Eukaryota</taxon>
        <taxon>Metazoa</taxon>
        <taxon>Ecdysozoa</taxon>
        <taxon>Arthropoda</taxon>
        <taxon>Hexapoda</taxon>
        <taxon>Insecta</taxon>
        <taxon>Pterygota</taxon>
        <taxon>Neoptera</taxon>
        <taxon>Paraneoptera</taxon>
        <taxon>Hemiptera</taxon>
        <taxon>Heteroptera</taxon>
        <taxon>Panheteroptera</taxon>
        <taxon>Cimicomorpha</taxon>
        <taxon>Reduviidae</taxon>
        <taxon>Triatominae</taxon>
        <taxon>Rhodnius</taxon>
    </lineage>
</organism>
<evidence type="ECO:0000256" key="3">
    <source>
        <dbReference type="SAM" id="MobiDB-lite"/>
    </source>
</evidence>
<feature type="region of interest" description="Disordered" evidence="3">
    <location>
        <begin position="1"/>
        <end position="210"/>
    </location>
</feature>
<dbReference type="PROSITE" id="PS00134">
    <property type="entry name" value="TRYPSIN_HIS"/>
    <property type="match status" value="1"/>
</dbReference>
<keyword evidence="1" id="KW-1015">Disulfide bond</keyword>
<feature type="compositionally biased region" description="Polar residues" evidence="3">
    <location>
        <begin position="131"/>
        <end position="141"/>
    </location>
</feature>
<dbReference type="CDD" id="cd00190">
    <property type="entry name" value="Tryp_SPc"/>
    <property type="match status" value="1"/>
</dbReference>
<dbReference type="Pfam" id="PF00089">
    <property type="entry name" value="Trypsin"/>
    <property type="match status" value="1"/>
</dbReference>
<dbReference type="InterPro" id="IPR001254">
    <property type="entry name" value="Trypsin_dom"/>
</dbReference>
<dbReference type="GO" id="GO:0004252">
    <property type="term" value="F:serine-type endopeptidase activity"/>
    <property type="evidence" value="ECO:0007669"/>
    <property type="project" value="InterPro"/>
</dbReference>
<evidence type="ECO:0000256" key="2">
    <source>
        <dbReference type="ARBA" id="ARBA00024195"/>
    </source>
</evidence>
<dbReference type="InterPro" id="IPR009003">
    <property type="entry name" value="Peptidase_S1_PA"/>
</dbReference>
<evidence type="ECO:0000256" key="1">
    <source>
        <dbReference type="ARBA" id="ARBA00023157"/>
    </source>
</evidence>
<dbReference type="GO" id="GO:0006508">
    <property type="term" value="P:proteolysis"/>
    <property type="evidence" value="ECO:0007669"/>
    <property type="project" value="InterPro"/>
</dbReference>
<sequence>MSSPSPQSDQQTPFLSFPSQSPSFGPFPTVATEYPPEPYPIEPLEFDEMPSQNPYEPSRPQEPDLFPTEPFELIPTVPHEQEHPIYPDEPFPTRPQHSGQFPSQTSSKPESPGQQLPTSTQPSVFDDEPSHPTQSQQPNPTEHTDEPFFTHQPDRPFPEPEEPFEPEDELEEPLSGEDFEEPDPQSTPSQHYLPPYEGRPTHINRPVFPPPYPGTPLTPHHIPSSLFPEHDCGFRRPVYLASSGEAAFGEFPWHVAIISSSNRSVLCSGAIIAPNAVITAAHCVERFQPQEMLIRAGAWTQGILGTWEPQIKLVTATAIHPVFNSGSLVKDQAIIFTADPFQFDENVGKVCVPQSIPQEFLPKSNVCLLSGWGRNLVQNNIIGSVMHKISVRVVPRYQCQSSLRNYLGQFFKLNQGCICALPPVQQDLCKVDVGSPLVYDRGDGRFEIAGVYSWDTKCTNKAPAVFSTCDVHWIQD</sequence>
<dbReference type="FunFam" id="2.40.10.10:FF:000068">
    <property type="entry name" value="transmembrane protease serine 2"/>
    <property type="match status" value="1"/>
</dbReference>
<dbReference type="Gene3D" id="2.40.10.10">
    <property type="entry name" value="Trypsin-like serine proteases"/>
    <property type="match status" value="2"/>
</dbReference>
<dbReference type="Proteomes" id="UP000015103">
    <property type="component" value="Unassembled WGS sequence"/>
</dbReference>
<reference evidence="4" key="1">
    <citation type="submission" date="2015-05" db="UniProtKB">
        <authorList>
            <consortium name="EnsemblMetazoa"/>
        </authorList>
    </citation>
    <scope>IDENTIFICATION</scope>
</reference>
<dbReference type="InterPro" id="IPR051487">
    <property type="entry name" value="Ser/Thr_Proteases_Immune/Dev"/>
</dbReference>
<dbReference type="OMA" id="TGHERFE"/>
<comment type="similarity">
    <text evidence="2">Belongs to the peptidase S1 family. CLIP subfamily.</text>
</comment>
<protein>
    <submittedName>
        <fullName evidence="4">Peptidase S1 domain-containing protein</fullName>
    </submittedName>
</protein>
<feature type="compositionally biased region" description="Acidic residues" evidence="3">
    <location>
        <begin position="159"/>
        <end position="183"/>
    </location>
</feature>
<keyword evidence="5" id="KW-1185">Reference proteome</keyword>
<dbReference type="EnsemblMetazoa" id="RPRC002921-RA">
    <property type="protein sequence ID" value="RPRC002921-PA"/>
    <property type="gene ID" value="RPRC002921"/>
</dbReference>
<feature type="compositionally biased region" description="Low complexity" evidence="3">
    <location>
        <begin position="1"/>
        <end position="28"/>
    </location>
</feature>
<dbReference type="PROSITE" id="PS50240">
    <property type="entry name" value="TRYPSIN_DOM"/>
    <property type="match status" value="1"/>
</dbReference>
<evidence type="ECO:0000313" key="5">
    <source>
        <dbReference type="Proteomes" id="UP000015103"/>
    </source>
</evidence>
<dbReference type="AlphaFoldDB" id="T1HFU9"/>
<dbReference type="SMART" id="SM00020">
    <property type="entry name" value="Tryp_SPc"/>
    <property type="match status" value="1"/>
</dbReference>
<dbReference type="EMBL" id="ACPB03014864">
    <property type="status" value="NOT_ANNOTATED_CDS"/>
    <property type="molecule type" value="Genomic_DNA"/>
</dbReference>
<dbReference type="SUPFAM" id="SSF50494">
    <property type="entry name" value="Trypsin-like serine proteases"/>
    <property type="match status" value="1"/>
</dbReference>
<evidence type="ECO:0000313" key="4">
    <source>
        <dbReference type="EnsemblMetazoa" id="RPRC002921-PA"/>
    </source>
</evidence>
<feature type="compositionally biased region" description="Polar residues" evidence="3">
    <location>
        <begin position="95"/>
        <end position="123"/>
    </location>
</feature>
<dbReference type="eggNOG" id="KOG3627">
    <property type="taxonomic scope" value="Eukaryota"/>
</dbReference>
<dbReference type="VEuPathDB" id="VectorBase:RPRC002921"/>
<dbReference type="InterPro" id="IPR043504">
    <property type="entry name" value="Peptidase_S1_PA_chymotrypsin"/>
</dbReference>
<dbReference type="HOGENOM" id="CLU_574392_0_0_1"/>
<name>T1HFU9_RHOPR</name>
<dbReference type="EMBL" id="ACPB03014865">
    <property type="status" value="NOT_ANNOTATED_CDS"/>
    <property type="molecule type" value="Genomic_DNA"/>
</dbReference>
<dbReference type="PANTHER" id="PTHR24256">
    <property type="entry name" value="TRYPTASE-RELATED"/>
    <property type="match status" value="1"/>
</dbReference>
<proteinExistence type="inferred from homology"/>
<dbReference type="InterPro" id="IPR018114">
    <property type="entry name" value="TRYPSIN_HIS"/>
</dbReference>
<dbReference type="STRING" id="13249.T1HFU9"/>
<accession>T1HFU9</accession>